<sequence length="47" mass="5164">MAMDAHGMPIRVLVTRGTTADYSQAEALIEGMEAEHLFRSGPMIVMQ</sequence>
<gene>
    <name evidence="1" type="ORF">XBFM1_1190023</name>
</gene>
<accession>A0A077NN12</accession>
<dbReference type="Proteomes" id="UP000028487">
    <property type="component" value="Unassembled WGS sequence"/>
</dbReference>
<organism evidence="1">
    <name type="scientific">Xenorhabdus bovienii str. feltiae Moldova</name>
    <dbReference type="NCBI Taxonomy" id="1398200"/>
    <lineage>
        <taxon>Bacteria</taxon>
        <taxon>Pseudomonadati</taxon>
        <taxon>Pseudomonadota</taxon>
        <taxon>Gammaproteobacteria</taxon>
        <taxon>Enterobacterales</taxon>
        <taxon>Morganellaceae</taxon>
        <taxon>Xenorhabdus</taxon>
    </lineage>
</organism>
<evidence type="ECO:0000313" key="1">
    <source>
        <dbReference type="EMBL" id="CDG99763.1"/>
    </source>
</evidence>
<name>A0A077NN12_XENBV</name>
<dbReference type="EMBL" id="CBSV010000023">
    <property type="protein sequence ID" value="CDG99763.1"/>
    <property type="molecule type" value="Genomic_DNA"/>
</dbReference>
<reference evidence="1" key="1">
    <citation type="submission" date="2013-07" db="EMBL/GenBank/DDBJ databases">
        <title>Sub-species coevolution in mutualistic symbiosis.</title>
        <authorList>
            <person name="Murfin K."/>
            <person name="Klassen J."/>
            <person name="Lee M."/>
            <person name="Forst S."/>
            <person name="Stock P."/>
            <person name="Goodrich-Blair H."/>
        </authorList>
    </citation>
    <scope>NUCLEOTIDE SEQUENCE [LARGE SCALE GENOMIC DNA]</scope>
    <source>
        <strain evidence="1">Feltiae Moldova</strain>
    </source>
</reference>
<comment type="caution">
    <text evidence="1">The sequence shown here is derived from an EMBL/GenBank/DDBJ whole genome shotgun (WGS) entry which is preliminary data.</text>
</comment>
<dbReference type="AlphaFoldDB" id="A0A077NN12"/>
<proteinExistence type="predicted"/>
<dbReference type="HOGENOM" id="CLU_3174854_0_0_6"/>
<protein>
    <submittedName>
        <fullName evidence="1">Uncharacterized protein</fullName>
    </submittedName>
</protein>